<dbReference type="Proteomes" id="UP000245461">
    <property type="component" value="Unassembled WGS sequence"/>
</dbReference>
<feature type="transmembrane region" description="Helical" evidence="1">
    <location>
        <begin position="59"/>
        <end position="76"/>
    </location>
</feature>
<evidence type="ECO:0000313" key="3">
    <source>
        <dbReference type="Proteomes" id="UP000245461"/>
    </source>
</evidence>
<dbReference type="EMBL" id="QGLE01000024">
    <property type="protein sequence ID" value="PWR17540.1"/>
    <property type="molecule type" value="Genomic_DNA"/>
</dbReference>
<protein>
    <recommendedName>
        <fullName evidence="4">Isomerase</fullName>
    </recommendedName>
</protein>
<comment type="caution">
    <text evidence="2">The sequence shown here is derived from an EMBL/GenBank/DDBJ whole genome shotgun (WGS) entry which is preliminary data.</text>
</comment>
<keyword evidence="1" id="KW-0472">Membrane</keyword>
<evidence type="ECO:0008006" key="4">
    <source>
        <dbReference type="Google" id="ProtNLM"/>
    </source>
</evidence>
<dbReference type="Pfam" id="PF26512">
    <property type="entry name" value="SOI"/>
    <property type="match status" value="1"/>
</dbReference>
<evidence type="ECO:0000313" key="2">
    <source>
        <dbReference type="EMBL" id="PWR17540.1"/>
    </source>
</evidence>
<dbReference type="OrthoDB" id="5739128at2"/>
<organism evidence="2 3">
    <name type="scientific">Zavarzinia aquatilis</name>
    <dbReference type="NCBI Taxonomy" id="2211142"/>
    <lineage>
        <taxon>Bacteria</taxon>
        <taxon>Pseudomonadati</taxon>
        <taxon>Pseudomonadota</taxon>
        <taxon>Alphaproteobacteria</taxon>
        <taxon>Rhodospirillales</taxon>
        <taxon>Zavarziniaceae</taxon>
        <taxon>Zavarzinia</taxon>
    </lineage>
</organism>
<dbReference type="NCBIfam" id="NF045734">
    <property type="entry name" value="StyOxIsoStyC"/>
    <property type="match status" value="1"/>
</dbReference>
<reference evidence="2 3" key="1">
    <citation type="submission" date="2018-05" db="EMBL/GenBank/DDBJ databases">
        <title>Zavarzinia sp. HR-AS.</title>
        <authorList>
            <person name="Lee Y."/>
            <person name="Jeon C.O."/>
        </authorList>
    </citation>
    <scope>NUCLEOTIDE SEQUENCE [LARGE SCALE GENOMIC DNA]</scope>
    <source>
        <strain evidence="2 3">HR-AS</strain>
    </source>
</reference>
<dbReference type="InterPro" id="IPR054803">
    <property type="entry name" value="StyOxIsoStyC"/>
</dbReference>
<name>A0A317DU73_9PROT</name>
<proteinExistence type="predicted"/>
<feature type="transmembrane region" description="Helical" evidence="1">
    <location>
        <begin position="122"/>
        <end position="147"/>
    </location>
</feature>
<sequence length="154" mass="16558">MQKVMVAHGVLLMFFALLAGLGLWVKLVGGFEFIPGTITAFDIPGTADGWAKAHRGTPMNALMVMAFALVLPYLGFSRKAQTWIAVIIVGAGWANTIFYYFANFSDNRGLTYGDNAFGPGTLSSFIALFPAAVFGAASMAATLYMAWKILQSKD</sequence>
<keyword evidence="1" id="KW-1133">Transmembrane helix</keyword>
<keyword evidence="1" id="KW-0812">Transmembrane</keyword>
<keyword evidence="3" id="KW-1185">Reference proteome</keyword>
<dbReference type="InterPro" id="IPR058965">
    <property type="entry name" value="SOI/HabA-like"/>
</dbReference>
<feature type="transmembrane region" description="Helical" evidence="1">
    <location>
        <begin position="83"/>
        <end position="102"/>
    </location>
</feature>
<accession>A0A317DU73</accession>
<dbReference type="AlphaFoldDB" id="A0A317DU73"/>
<evidence type="ECO:0000256" key="1">
    <source>
        <dbReference type="SAM" id="Phobius"/>
    </source>
</evidence>
<gene>
    <name evidence="2" type="ORF">DKG74_21070</name>
</gene>